<dbReference type="FunFam" id="3.30.565.10:FF:000006">
    <property type="entry name" value="Sensor histidine kinase WalK"/>
    <property type="match status" value="1"/>
</dbReference>
<dbReference type="SUPFAM" id="SSF47384">
    <property type="entry name" value="Homodimeric domain of signal transducing histidine kinase"/>
    <property type="match status" value="1"/>
</dbReference>
<dbReference type="InterPro" id="IPR036890">
    <property type="entry name" value="HATPase_C_sf"/>
</dbReference>
<evidence type="ECO:0000313" key="16">
    <source>
        <dbReference type="EMBL" id="MBB5378427.1"/>
    </source>
</evidence>
<dbReference type="InterPro" id="IPR004358">
    <property type="entry name" value="Sig_transdc_His_kin-like_C"/>
</dbReference>
<proteinExistence type="predicted"/>
<dbReference type="SUPFAM" id="SSF55874">
    <property type="entry name" value="ATPase domain of HSP90 chaperone/DNA topoisomerase II/histidine kinase"/>
    <property type="match status" value="1"/>
</dbReference>
<feature type="compositionally biased region" description="Polar residues" evidence="11">
    <location>
        <begin position="440"/>
        <end position="453"/>
    </location>
</feature>
<evidence type="ECO:0000256" key="1">
    <source>
        <dbReference type="ARBA" id="ARBA00000085"/>
    </source>
</evidence>
<organism evidence="16 17">
    <name type="scientific">Deinococcus metalli</name>
    <dbReference type="NCBI Taxonomy" id="1141878"/>
    <lineage>
        <taxon>Bacteria</taxon>
        <taxon>Thermotogati</taxon>
        <taxon>Deinococcota</taxon>
        <taxon>Deinococci</taxon>
        <taxon>Deinococcales</taxon>
        <taxon>Deinococcaceae</taxon>
        <taxon>Deinococcus</taxon>
    </lineage>
</organism>
<reference evidence="16 17" key="3">
    <citation type="submission" date="2020-08" db="EMBL/GenBank/DDBJ databases">
        <title>Genomic Encyclopedia of Type Strains, Phase IV (KMG-IV): sequencing the most valuable type-strain genomes for metagenomic binning, comparative biology and taxonomic classification.</title>
        <authorList>
            <person name="Goeker M."/>
        </authorList>
    </citation>
    <scope>NUCLEOTIDE SEQUENCE [LARGE SCALE GENOMIC DNA]</scope>
    <source>
        <strain evidence="16 17">DSM 27521</strain>
    </source>
</reference>
<dbReference type="AlphaFoldDB" id="A0A7W8NTP8"/>
<dbReference type="PROSITE" id="PS50109">
    <property type="entry name" value="HIS_KIN"/>
    <property type="match status" value="1"/>
</dbReference>
<keyword evidence="7 16" id="KW-0418">Kinase</keyword>
<evidence type="ECO:0000313" key="15">
    <source>
        <dbReference type="EMBL" id="GHF59053.1"/>
    </source>
</evidence>
<gene>
    <name evidence="15" type="ORF">GCM10017781_39050</name>
    <name evidence="16" type="ORF">HNQ07_003933</name>
</gene>
<name>A0A7W8NTP8_9DEIO</name>
<evidence type="ECO:0000256" key="4">
    <source>
        <dbReference type="ARBA" id="ARBA00022553"/>
    </source>
</evidence>
<sequence length="453" mass="47835">MRFPLTLRARLVLAFALVSVPALLLLSAVTFGYVQRAYVNIKAQEVVSQVMNNVQAHYRANGTLAGLHPQEIPVAPAGAPVQMGHPDSPPPYLVLDPQRRVVVGVTGYPAGTVLDGAVQPILVDGQTIAYLYATGTPPTLDAQSRALLTRSGWLLAGLVTAVAGLAVLSGALLARRFLAPLGVLQDGVHRLTLGQSPRLHGAMPDGEWGELFRAFGAMTAELERRRIADRQFGADIAHELGTPLAVLRGTVEAMQDGTLPATPERLGRLQIQLSHLLHLSGDLRLLWLADAGDLRLNCENVTVTALLTDVQDAFRSAASERGVILDGPAVILPTALLDPVRITQVLHNLVQNALNHTPSGGRVTLTADQPAPGTLRIVVRDTGRGMAPEQLERVFDRLYRADDSRAAPGSGLGLSIARSLVAAHGGTLTLSSAPGAGTEATVTLPLSSTGDHL</sequence>
<dbReference type="EMBL" id="BNAJ01000013">
    <property type="protein sequence ID" value="GHF59053.1"/>
    <property type="molecule type" value="Genomic_DNA"/>
</dbReference>
<evidence type="ECO:0000256" key="2">
    <source>
        <dbReference type="ARBA" id="ARBA00004370"/>
    </source>
</evidence>
<feature type="domain" description="Histidine kinase" evidence="13">
    <location>
        <begin position="235"/>
        <end position="448"/>
    </location>
</feature>
<dbReference type="PANTHER" id="PTHR45436">
    <property type="entry name" value="SENSOR HISTIDINE KINASE YKOH"/>
    <property type="match status" value="1"/>
</dbReference>
<dbReference type="Proteomes" id="UP000619376">
    <property type="component" value="Unassembled WGS sequence"/>
</dbReference>
<evidence type="ECO:0000256" key="5">
    <source>
        <dbReference type="ARBA" id="ARBA00022679"/>
    </source>
</evidence>
<evidence type="ECO:0000256" key="8">
    <source>
        <dbReference type="ARBA" id="ARBA00022989"/>
    </source>
</evidence>
<evidence type="ECO:0000256" key="10">
    <source>
        <dbReference type="ARBA" id="ARBA00023136"/>
    </source>
</evidence>
<reference evidence="15" key="4">
    <citation type="submission" date="2024-05" db="EMBL/GenBank/DDBJ databases">
        <authorList>
            <person name="Sun Q."/>
            <person name="Zhou Y."/>
        </authorList>
    </citation>
    <scope>NUCLEOTIDE SEQUENCE</scope>
    <source>
        <strain evidence="15">CGMCC 1.18437</strain>
    </source>
</reference>
<keyword evidence="6 12" id="KW-0812">Transmembrane</keyword>
<feature type="region of interest" description="Disordered" evidence="11">
    <location>
        <begin position="432"/>
        <end position="453"/>
    </location>
</feature>
<dbReference type="InterPro" id="IPR003660">
    <property type="entry name" value="HAMP_dom"/>
</dbReference>
<keyword evidence="4" id="KW-0597">Phosphoprotein</keyword>
<dbReference type="CDD" id="cd00075">
    <property type="entry name" value="HATPase"/>
    <property type="match status" value="1"/>
</dbReference>
<accession>A0A7W8NTP8</accession>
<dbReference type="GO" id="GO:0000155">
    <property type="term" value="F:phosphorelay sensor kinase activity"/>
    <property type="evidence" value="ECO:0007669"/>
    <property type="project" value="InterPro"/>
</dbReference>
<reference evidence="15" key="1">
    <citation type="journal article" date="2014" name="Int. J. Syst. Evol. Microbiol.">
        <title>Complete genome of a new Firmicutes species belonging to the dominant human colonic microbiota ('Ruminococcus bicirculans') reveals two chromosomes and a selective capacity to utilize plant glucans.</title>
        <authorList>
            <consortium name="NISC Comparative Sequencing Program"/>
            <person name="Wegmann U."/>
            <person name="Louis P."/>
            <person name="Goesmann A."/>
            <person name="Henrissat B."/>
            <person name="Duncan S.H."/>
            <person name="Flint H.J."/>
        </authorList>
    </citation>
    <scope>NUCLEOTIDE SEQUENCE</scope>
    <source>
        <strain evidence="15">CGMCC 1.18437</strain>
    </source>
</reference>
<keyword evidence="18" id="KW-1185">Reference proteome</keyword>
<evidence type="ECO:0000256" key="7">
    <source>
        <dbReference type="ARBA" id="ARBA00022777"/>
    </source>
</evidence>
<dbReference type="InterPro" id="IPR036097">
    <property type="entry name" value="HisK_dim/P_sf"/>
</dbReference>
<dbReference type="Pfam" id="PF00512">
    <property type="entry name" value="HisKA"/>
    <property type="match status" value="1"/>
</dbReference>
<dbReference type="RefSeq" id="WP_184114911.1">
    <property type="nucleotide sequence ID" value="NZ_BNAJ01000013.1"/>
</dbReference>
<dbReference type="Gene3D" id="6.10.340.10">
    <property type="match status" value="1"/>
</dbReference>
<dbReference type="SMART" id="SM00387">
    <property type="entry name" value="HATPase_c"/>
    <property type="match status" value="1"/>
</dbReference>
<keyword evidence="10 12" id="KW-0472">Membrane</keyword>
<evidence type="ECO:0000256" key="3">
    <source>
        <dbReference type="ARBA" id="ARBA00012438"/>
    </source>
</evidence>
<dbReference type="PROSITE" id="PS50885">
    <property type="entry name" value="HAMP"/>
    <property type="match status" value="1"/>
</dbReference>
<dbReference type="CDD" id="cd00082">
    <property type="entry name" value="HisKA"/>
    <property type="match status" value="1"/>
</dbReference>
<evidence type="ECO:0000259" key="14">
    <source>
        <dbReference type="PROSITE" id="PS50885"/>
    </source>
</evidence>
<dbReference type="EMBL" id="JACHFK010000012">
    <property type="protein sequence ID" value="MBB5378427.1"/>
    <property type="molecule type" value="Genomic_DNA"/>
</dbReference>
<dbReference type="GO" id="GO:0005886">
    <property type="term" value="C:plasma membrane"/>
    <property type="evidence" value="ECO:0007669"/>
    <property type="project" value="TreeGrafter"/>
</dbReference>
<dbReference type="Pfam" id="PF02518">
    <property type="entry name" value="HATPase_c"/>
    <property type="match status" value="1"/>
</dbReference>
<keyword evidence="9" id="KW-0902">Two-component regulatory system</keyword>
<dbReference type="PANTHER" id="PTHR45436:SF5">
    <property type="entry name" value="SENSOR HISTIDINE KINASE TRCS"/>
    <property type="match status" value="1"/>
</dbReference>
<feature type="domain" description="HAMP" evidence="14">
    <location>
        <begin position="175"/>
        <end position="227"/>
    </location>
</feature>
<evidence type="ECO:0000259" key="13">
    <source>
        <dbReference type="PROSITE" id="PS50109"/>
    </source>
</evidence>
<dbReference type="InterPro" id="IPR005467">
    <property type="entry name" value="His_kinase_dom"/>
</dbReference>
<dbReference type="InterPro" id="IPR050428">
    <property type="entry name" value="TCS_sensor_his_kinase"/>
</dbReference>
<dbReference type="EC" id="2.7.13.3" evidence="3"/>
<reference evidence="18" key="2">
    <citation type="journal article" date="2019" name="Int. J. Syst. Evol. Microbiol.">
        <title>The Global Catalogue of Microorganisms (GCM) 10K type strain sequencing project: providing services to taxonomists for standard genome sequencing and annotation.</title>
        <authorList>
            <consortium name="The Broad Institute Genomics Platform"/>
            <consortium name="The Broad Institute Genome Sequencing Center for Infectious Disease"/>
            <person name="Wu L."/>
            <person name="Ma J."/>
        </authorList>
    </citation>
    <scope>NUCLEOTIDE SEQUENCE [LARGE SCALE GENOMIC DNA]</scope>
    <source>
        <strain evidence="18">CGMCC 1.18437</strain>
    </source>
</reference>
<evidence type="ECO:0000256" key="9">
    <source>
        <dbReference type="ARBA" id="ARBA00023012"/>
    </source>
</evidence>
<keyword evidence="5" id="KW-0808">Transferase</keyword>
<evidence type="ECO:0000313" key="17">
    <source>
        <dbReference type="Proteomes" id="UP000539473"/>
    </source>
</evidence>
<dbReference type="Proteomes" id="UP000539473">
    <property type="component" value="Unassembled WGS sequence"/>
</dbReference>
<dbReference type="InterPro" id="IPR003594">
    <property type="entry name" value="HATPase_dom"/>
</dbReference>
<evidence type="ECO:0000256" key="11">
    <source>
        <dbReference type="SAM" id="MobiDB-lite"/>
    </source>
</evidence>
<evidence type="ECO:0000256" key="6">
    <source>
        <dbReference type="ARBA" id="ARBA00022692"/>
    </source>
</evidence>
<protein>
    <recommendedName>
        <fullName evidence="3">histidine kinase</fullName>
        <ecNumber evidence="3">2.7.13.3</ecNumber>
    </recommendedName>
</protein>
<feature type="transmembrane region" description="Helical" evidence="12">
    <location>
        <begin position="153"/>
        <end position="174"/>
    </location>
</feature>
<dbReference type="Gene3D" id="3.30.565.10">
    <property type="entry name" value="Histidine kinase-like ATPase, C-terminal domain"/>
    <property type="match status" value="1"/>
</dbReference>
<keyword evidence="8 12" id="KW-1133">Transmembrane helix</keyword>
<dbReference type="Gene3D" id="1.10.287.130">
    <property type="match status" value="1"/>
</dbReference>
<evidence type="ECO:0000256" key="12">
    <source>
        <dbReference type="SAM" id="Phobius"/>
    </source>
</evidence>
<evidence type="ECO:0000313" key="18">
    <source>
        <dbReference type="Proteomes" id="UP000619376"/>
    </source>
</evidence>
<dbReference type="InterPro" id="IPR003661">
    <property type="entry name" value="HisK_dim/P_dom"/>
</dbReference>
<dbReference type="SMART" id="SM00388">
    <property type="entry name" value="HisKA"/>
    <property type="match status" value="1"/>
</dbReference>
<comment type="caution">
    <text evidence="16">The sequence shown here is derived from an EMBL/GenBank/DDBJ whole genome shotgun (WGS) entry which is preliminary data.</text>
</comment>
<comment type="catalytic activity">
    <reaction evidence="1">
        <text>ATP + protein L-histidine = ADP + protein N-phospho-L-histidine.</text>
        <dbReference type="EC" id="2.7.13.3"/>
    </reaction>
</comment>
<dbReference type="PRINTS" id="PR00344">
    <property type="entry name" value="BCTRLSENSOR"/>
</dbReference>
<comment type="subcellular location">
    <subcellularLocation>
        <location evidence="2">Membrane</location>
    </subcellularLocation>
</comment>